<reference evidence="1 2" key="1">
    <citation type="submission" date="2018-08" db="EMBL/GenBank/DDBJ databases">
        <title>A genome reference for cultivated species of the human gut microbiota.</title>
        <authorList>
            <person name="Zou Y."/>
            <person name="Xue W."/>
            <person name="Luo G."/>
        </authorList>
    </citation>
    <scope>NUCLEOTIDE SEQUENCE [LARGE SCALE GENOMIC DNA]</scope>
    <source>
        <strain evidence="1 2">AF37-4</strain>
    </source>
</reference>
<comment type="caution">
    <text evidence="1">The sequence shown here is derived from an EMBL/GenBank/DDBJ whole genome shotgun (WGS) entry which is preliminary data.</text>
</comment>
<dbReference type="PANTHER" id="PTHR34071">
    <property type="entry name" value="5-NITROIMIDAZOLE ANTIBIOTICS RESISTANCE PROTEIN, NIMA-FAMILY-RELATED PROTEIN-RELATED"/>
    <property type="match status" value="1"/>
</dbReference>
<evidence type="ECO:0000313" key="2">
    <source>
        <dbReference type="Proteomes" id="UP000283314"/>
    </source>
</evidence>
<dbReference type="GeneID" id="66466009"/>
<proteinExistence type="predicted"/>
<evidence type="ECO:0000313" key="1">
    <source>
        <dbReference type="EMBL" id="RHL48217.1"/>
    </source>
</evidence>
<dbReference type="Pfam" id="PF12900">
    <property type="entry name" value="Pyridox_ox_2"/>
    <property type="match status" value="1"/>
</dbReference>
<dbReference type="Gene3D" id="2.30.110.10">
    <property type="entry name" value="Electron Transport, Fmn-binding Protein, Chain A"/>
    <property type="match status" value="1"/>
</dbReference>
<dbReference type="Proteomes" id="UP000283314">
    <property type="component" value="Unassembled WGS sequence"/>
</dbReference>
<dbReference type="InterPro" id="IPR024747">
    <property type="entry name" value="Pyridox_Oxase-rel"/>
</dbReference>
<dbReference type="PANTHER" id="PTHR34071:SF2">
    <property type="entry name" value="FLAVIN-NUCLEOTIDE-BINDING PROTEIN"/>
    <property type="match status" value="1"/>
</dbReference>
<sequence length="157" mass="18286">MRRKDREITDFNEIIEIMKKCDSVTLGLNDDGYPYLVPLNFGLHVDGEQVELYFHCATQGTKLDLIKKDNRATFEMDCGHNFILYEERMSCTMGYESVIGHGKIEFIDDGHKFEALKILMNQYHAEDFKFNTDMMKATTVFKLVVSDMTGKRRNNIH</sequence>
<dbReference type="RefSeq" id="WP_118379171.1">
    <property type="nucleotide sequence ID" value="NZ_CABJDQ010000001.1"/>
</dbReference>
<accession>A0A415LIF4</accession>
<protein>
    <submittedName>
        <fullName evidence="1">Pyridoxamine 5'-phosphate oxidase family protein</fullName>
    </submittedName>
</protein>
<dbReference type="SUPFAM" id="SSF50475">
    <property type="entry name" value="FMN-binding split barrel"/>
    <property type="match status" value="1"/>
</dbReference>
<name>A0A415LIF4_9FIRM</name>
<dbReference type="InterPro" id="IPR012349">
    <property type="entry name" value="Split_barrel_FMN-bd"/>
</dbReference>
<organism evidence="1 2">
    <name type="scientific">Eubacterium ventriosum</name>
    <dbReference type="NCBI Taxonomy" id="39496"/>
    <lineage>
        <taxon>Bacteria</taxon>
        <taxon>Bacillati</taxon>
        <taxon>Bacillota</taxon>
        <taxon>Clostridia</taxon>
        <taxon>Eubacteriales</taxon>
        <taxon>Eubacteriaceae</taxon>
        <taxon>Eubacterium</taxon>
    </lineage>
</organism>
<gene>
    <name evidence="1" type="ORF">DW018_02030</name>
</gene>
<dbReference type="AlphaFoldDB" id="A0A415LIF4"/>
<dbReference type="EMBL" id="QROT01000001">
    <property type="protein sequence ID" value="RHL48217.1"/>
    <property type="molecule type" value="Genomic_DNA"/>
</dbReference>